<evidence type="ECO:0000256" key="1">
    <source>
        <dbReference type="SAM" id="MobiDB-lite"/>
    </source>
</evidence>
<feature type="region of interest" description="Disordered" evidence="1">
    <location>
        <begin position="170"/>
        <end position="201"/>
    </location>
</feature>
<name>A0A183EAQ7_9BILA</name>
<feature type="region of interest" description="Disordered" evidence="1">
    <location>
        <begin position="9"/>
        <end position="29"/>
    </location>
</feature>
<dbReference type="AlphaFoldDB" id="A0A183EAQ7"/>
<keyword evidence="3" id="KW-1185">Reference proteome</keyword>
<proteinExistence type="predicted"/>
<sequence length="201" mass="23311">MQERLYYEKLGLRRDADSPESGEALTQSREELREIDRNAQRKQQLEESPQPQFMRVYETRPITAMSESGDPREVVFSPNSATWKRVYIVDRPKPRREAFIEKPKPQPVIFRTGKRWQPPPEQPYVWPSVRKPINVDAGTESDSNYSTGRSVEGAEYKWQPVVYVPDYKHEHKNFTPENSPPGTPRGFGNSTTLLSLSNPNY</sequence>
<feature type="compositionally biased region" description="Polar residues" evidence="1">
    <location>
        <begin position="188"/>
        <end position="201"/>
    </location>
</feature>
<evidence type="ECO:0000313" key="4">
    <source>
        <dbReference type="WBParaSite" id="GPUH_0001807301-mRNA-1"/>
    </source>
</evidence>
<protein>
    <submittedName>
        <fullName evidence="4">ZM domain-containing protein</fullName>
    </submittedName>
</protein>
<evidence type="ECO:0000313" key="2">
    <source>
        <dbReference type="EMBL" id="VDN30955.1"/>
    </source>
</evidence>
<dbReference type="OrthoDB" id="5849570at2759"/>
<dbReference type="EMBL" id="UYRT01086118">
    <property type="protein sequence ID" value="VDN30955.1"/>
    <property type="molecule type" value="Genomic_DNA"/>
</dbReference>
<evidence type="ECO:0000313" key="3">
    <source>
        <dbReference type="Proteomes" id="UP000271098"/>
    </source>
</evidence>
<organism evidence="4">
    <name type="scientific">Gongylonema pulchrum</name>
    <dbReference type="NCBI Taxonomy" id="637853"/>
    <lineage>
        <taxon>Eukaryota</taxon>
        <taxon>Metazoa</taxon>
        <taxon>Ecdysozoa</taxon>
        <taxon>Nematoda</taxon>
        <taxon>Chromadorea</taxon>
        <taxon>Rhabditida</taxon>
        <taxon>Spirurina</taxon>
        <taxon>Spiruromorpha</taxon>
        <taxon>Spiruroidea</taxon>
        <taxon>Gongylonematidae</taxon>
        <taxon>Gongylonema</taxon>
    </lineage>
</organism>
<reference evidence="2 3" key="2">
    <citation type="submission" date="2018-11" db="EMBL/GenBank/DDBJ databases">
        <authorList>
            <consortium name="Pathogen Informatics"/>
        </authorList>
    </citation>
    <scope>NUCLEOTIDE SEQUENCE [LARGE SCALE GENOMIC DNA]</scope>
</reference>
<gene>
    <name evidence="2" type="ORF">GPUH_LOCUS18048</name>
</gene>
<dbReference type="WBParaSite" id="GPUH_0001807301-mRNA-1">
    <property type="protein sequence ID" value="GPUH_0001807301-mRNA-1"/>
    <property type="gene ID" value="GPUH_0001807301"/>
</dbReference>
<accession>A0A183EAQ7</accession>
<dbReference type="Proteomes" id="UP000271098">
    <property type="component" value="Unassembled WGS sequence"/>
</dbReference>
<reference evidence="4" key="1">
    <citation type="submission" date="2016-06" db="UniProtKB">
        <authorList>
            <consortium name="WormBaseParasite"/>
        </authorList>
    </citation>
    <scope>IDENTIFICATION</scope>
</reference>